<gene>
    <name evidence="1" type="ORF">A6768_22935</name>
</gene>
<dbReference type="KEGG" id="sya:A6768_22935"/>
<dbReference type="Proteomes" id="UP000219422">
    <property type="component" value="Chromosome"/>
</dbReference>
<organism evidence="1 2">
    <name type="scientific">Sphingobium yanoikuyae</name>
    <name type="common">Sphingomonas yanoikuyae</name>
    <dbReference type="NCBI Taxonomy" id="13690"/>
    <lineage>
        <taxon>Bacteria</taxon>
        <taxon>Pseudomonadati</taxon>
        <taxon>Pseudomonadota</taxon>
        <taxon>Alphaproteobacteria</taxon>
        <taxon>Sphingomonadales</taxon>
        <taxon>Sphingomonadaceae</taxon>
        <taxon>Sphingobium</taxon>
    </lineage>
</organism>
<name>A0A291N5B3_SPHYA</name>
<proteinExistence type="predicted"/>
<dbReference type="EMBL" id="CP023741">
    <property type="protein sequence ID" value="ATI82577.1"/>
    <property type="molecule type" value="Genomic_DNA"/>
</dbReference>
<sequence>MSRLRLVLSGTSGLVLSGTRSSSYREPGPAISRWHRVRNPAPSNHANRKESSRFLLTRCAARLVIASPCRERDAR</sequence>
<protein>
    <submittedName>
        <fullName evidence="1">Uncharacterized protein</fullName>
    </submittedName>
</protein>
<dbReference type="AlphaFoldDB" id="A0A291N5B3"/>
<reference evidence="1 2" key="1">
    <citation type="submission" date="2017-10" db="EMBL/GenBank/DDBJ databases">
        <title>Sphingobium yanoikuyae S72.</title>
        <authorList>
            <person name="Sanchez E."/>
            <person name="Bustos P."/>
            <person name="Mendoza P."/>
            <person name="Guo X."/>
            <person name="Mendoza A."/>
        </authorList>
    </citation>
    <scope>NUCLEOTIDE SEQUENCE [LARGE SCALE GENOMIC DNA]</scope>
    <source>
        <strain evidence="1 2">S72</strain>
    </source>
</reference>
<evidence type="ECO:0000313" key="1">
    <source>
        <dbReference type="EMBL" id="ATI82577.1"/>
    </source>
</evidence>
<accession>A0A291N5B3</accession>
<evidence type="ECO:0000313" key="2">
    <source>
        <dbReference type="Proteomes" id="UP000219422"/>
    </source>
</evidence>